<feature type="domain" description="Sulfotransferase" evidence="4">
    <location>
        <begin position="329"/>
        <end position="441"/>
    </location>
</feature>
<dbReference type="Gene3D" id="3.40.50.300">
    <property type="entry name" value="P-loop containing nucleotide triphosphate hydrolases"/>
    <property type="match status" value="1"/>
</dbReference>
<organism evidence="5 6">
    <name type="scientific">Ciona intestinalis</name>
    <name type="common">Transparent sea squirt</name>
    <name type="synonym">Ascidia intestinalis</name>
    <dbReference type="NCBI Taxonomy" id="7719"/>
    <lineage>
        <taxon>Eukaryota</taxon>
        <taxon>Metazoa</taxon>
        <taxon>Chordata</taxon>
        <taxon>Tunicata</taxon>
        <taxon>Ascidiacea</taxon>
        <taxon>Phlebobranchia</taxon>
        <taxon>Cionidae</taxon>
        <taxon>Ciona</taxon>
    </lineage>
</organism>
<accession>F6YHI5</accession>
<gene>
    <name evidence="5" type="primary">LOC100178779</name>
</gene>
<dbReference type="GO" id="GO:0008146">
    <property type="term" value="F:sulfotransferase activity"/>
    <property type="evidence" value="ECO:0007669"/>
    <property type="project" value="InterPro"/>
</dbReference>
<dbReference type="PANTHER" id="PTHR45964:SF9">
    <property type="entry name" value="SULFOTRANSFERASE"/>
    <property type="match status" value="1"/>
</dbReference>
<reference evidence="5" key="4">
    <citation type="submission" date="2025-09" db="UniProtKB">
        <authorList>
            <consortium name="Ensembl"/>
        </authorList>
    </citation>
    <scope>IDENTIFICATION</scope>
</reference>
<proteinExistence type="inferred from homology"/>
<dbReference type="AlphaFoldDB" id="F6YHI5"/>
<evidence type="ECO:0000256" key="1">
    <source>
        <dbReference type="ARBA" id="ARBA00010236"/>
    </source>
</evidence>
<dbReference type="InterPro" id="IPR051589">
    <property type="entry name" value="Sialate-O-sulfotransferase"/>
</dbReference>
<dbReference type="EMBL" id="EAAA01002325">
    <property type="status" value="NOT_ANNOTATED_CDS"/>
    <property type="molecule type" value="Genomic_DNA"/>
</dbReference>
<comment type="similarity">
    <text evidence="1">Belongs to the WSCD family.</text>
</comment>
<reference evidence="5" key="2">
    <citation type="journal article" date="2008" name="Genome Biol.">
        <title>Improved genome assembly and evidence-based global gene model set for the chordate Ciona intestinalis: new insight into intron and operon populations.</title>
        <authorList>
            <person name="Satou Y."/>
            <person name="Mineta K."/>
            <person name="Ogasawara M."/>
            <person name="Sasakura Y."/>
            <person name="Shoguchi E."/>
            <person name="Ueno K."/>
            <person name="Yamada L."/>
            <person name="Matsumoto J."/>
            <person name="Wasserscheid J."/>
            <person name="Dewar K."/>
            <person name="Wiley G.B."/>
            <person name="Macmil S.L."/>
            <person name="Roe B.A."/>
            <person name="Zeller R.W."/>
            <person name="Hastings K.E."/>
            <person name="Lemaire P."/>
            <person name="Lindquist E."/>
            <person name="Endo T."/>
            <person name="Hotta K."/>
            <person name="Inaba K."/>
        </authorList>
    </citation>
    <scope>NUCLEOTIDE SEQUENCE [LARGE SCALE GENOMIC DNA]</scope>
    <source>
        <strain evidence="5">wild type</strain>
    </source>
</reference>
<keyword evidence="2" id="KW-0808">Transferase</keyword>
<evidence type="ECO:0000313" key="5">
    <source>
        <dbReference type="Ensembl" id="ENSCINP00000022734.2"/>
    </source>
</evidence>
<accession>A0A1W2WBH5</accession>
<dbReference type="EC" id="2.8.2.-" evidence="2"/>
<dbReference type="KEGG" id="cin:100178779"/>
<dbReference type="InterPro" id="IPR027417">
    <property type="entry name" value="P-loop_NTPase"/>
</dbReference>
<evidence type="ECO:0000256" key="3">
    <source>
        <dbReference type="SAM" id="SignalP"/>
    </source>
</evidence>
<keyword evidence="3" id="KW-0732">Signal</keyword>
<evidence type="ECO:0000313" key="6">
    <source>
        <dbReference type="Proteomes" id="UP000008144"/>
    </source>
</evidence>
<feature type="chain" id="PRO_5014090470" description="Sulfotransferase" evidence="3">
    <location>
        <begin position="33"/>
        <end position="506"/>
    </location>
</feature>
<dbReference type="GeneID" id="100178779"/>
<evidence type="ECO:0000259" key="4">
    <source>
        <dbReference type="Pfam" id="PF00685"/>
    </source>
</evidence>
<dbReference type="SUPFAM" id="SSF52540">
    <property type="entry name" value="P-loop containing nucleoside triphosphate hydrolases"/>
    <property type="match status" value="1"/>
</dbReference>
<dbReference type="Pfam" id="PF00685">
    <property type="entry name" value="Sulfotransfer_1"/>
    <property type="match status" value="1"/>
</dbReference>
<sequence length="506" mass="58741">MRLSKALRSLCASLSTVLLVVVLLMCKDCSNNQQLFTRSKVGMRASHQAQHEPHMPQKNKKEGEFRCQVRDFGCISFQRDKDIFNKSKALLAKKISTQECLLLCFKRHYKLAAILDEKCYCTNLLIPIKVDIVSCEETLPYKYSVLHLFEIGSTCTEKPKNISESTIGCFPRPTNMKEMTLKKMVSFKMTRALCIVECEKGKFTLAIVPRHGVCICTSFDKLSIDPPKQIMMQSVHPRFLETYSCRSSTEMAVWRTLVEDSCGSKRFLNQEFPLNKVGLVSHPGSGNTWVRYLLEVSTGLYTGSWYIDEDLFSKGFFGEGESAMEATTLTVKFHPYFQRKDVDFFTLFPRYILLLRNPYESFVAEFNRWNSGDDHTGVAPVQDFLSQKWFRYVEYSRKIWIGNYTNLVERNNSKLIVLFDDLQLDPITEVRKMLKFIGVQPPDLENRLACLKRNLAGNFKRKKKVSLDPFDDNLKKDINKIIQLLRRRMKRMKLCRLPDWERPLSN</sequence>
<dbReference type="OrthoDB" id="5985073at2759"/>
<reference evidence="6" key="1">
    <citation type="journal article" date="2002" name="Science">
        <title>The draft genome of Ciona intestinalis: insights into chordate and vertebrate origins.</title>
        <authorList>
            <person name="Dehal P."/>
            <person name="Satou Y."/>
            <person name="Campbell R.K."/>
            <person name="Chapman J."/>
            <person name="Degnan B."/>
            <person name="De Tomaso A."/>
            <person name="Davidson B."/>
            <person name="Di Gregorio A."/>
            <person name="Gelpke M."/>
            <person name="Goodstein D.M."/>
            <person name="Harafuji N."/>
            <person name="Hastings K.E."/>
            <person name="Ho I."/>
            <person name="Hotta K."/>
            <person name="Huang W."/>
            <person name="Kawashima T."/>
            <person name="Lemaire P."/>
            <person name="Martinez D."/>
            <person name="Meinertzhagen I.A."/>
            <person name="Necula S."/>
            <person name="Nonaka M."/>
            <person name="Putnam N."/>
            <person name="Rash S."/>
            <person name="Saiga H."/>
            <person name="Satake M."/>
            <person name="Terry A."/>
            <person name="Yamada L."/>
            <person name="Wang H.G."/>
            <person name="Awazu S."/>
            <person name="Azumi K."/>
            <person name="Boore J."/>
            <person name="Branno M."/>
            <person name="Chin-Bow S."/>
            <person name="DeSantis R."/>
            <person name="Doyle S."/>
            <person name="Francino P."/>
            <person name="Keys D.N."/>
            <person name="Haga S."/>
            <person name="Hayashi H."/>
            <person name="Hino K."/>
            <person name="Imai K.S."/>
            <person name="Inaba K."/>
            <person name="Kano S."/>
            <person name="Kobayashi K."/>
            <person name="Kobayashi M."/>
            <person name="Lee B.I."/>
            <person name="Makabe K.W."/>
            <person name="Manohar C."/>
            <person name="Matassi G."/>
            <person name="Medina M."/>
            <person name="Mochizuki Y."/>
            <person name="Mount S."/>
            <person name="Morishita T."/>
            <person name="Miura S."/>
            <person name="Nakayama A."/>
            <person name="Nishizaka S."/>
            <person name="Nomoto H."/>
            <person name="Ohta F."/>
            <person name="Oishi K."/>
            <person name="Rigoutsos I."/>
            <person name="Sano M."/>
            <person name="Sasaki A."/>
            <person name="Sasakura Y."/>
            <person name="Shoguchi E."/>
            <person name="Shin-i T."/>
            <person name="Spagnuolo A."/>
            <person name="Stainier D."/>
            <person name="Suzuki M.M."/>
            <person name="Tassy O."/>
            <person name="Takatori N."/>
            <person name="Tokuoka M."/>
            <person name="Yagi K."/>
            <person name="Yoshizaki F."/>
            <person name="Wada S."/>
            <person name="Zhang C."/>
            <person name="Hyatt P.D."/>
            <person name="Larimer F."/>
            <person name="Detter C."/>
            <person name="Doggett N."/>
            <person name="Glavina T."/>
            <person name="Hawkins T."/>
            <person name="Richardson P."/>
            <person name="Lucas S."/>
            <person name="Kohara Y."/>
            <person name="Levine M."/>
            <person name="Satoh N."/>
            <person name="Rokhsar D.S."/>
        </authorList>
    </citation>
    <scope>NUCLEOTIDE SEQUENCE [LARGE SCALE GENOMIC DNA]</scope>
</reference>
<dbReference type="STRING" id="7719.ENSCINP00000022734"/>
<protein>
    <recommendedName>
        <fullName evidence="2">Sulfotransferase</fullName>
        <ecNumber evidence="2">2.8.2.-</ecNumber>
    </recommendedName>
</protein>
<name>F6YHI5_CIOIN</name>
<dbReference type="OMA" id="KYAGHLG"/>
<evidence type="ECO:0000256" key="2">
    <source>
        <dbReference type="RuleBase" id="RU361155"/>
    </source>
</evidence>
<dbReference type="InParanoid" id="F6YHI5"/>
<dbReference type="Ensembl" id="ENSCINT00000022980.2">
    <property type="protein sequence ID" value="ENSCINP00000022734.2"/>
    <property type="gene ID" value="ENSCING00000003664.3"/>
</dbReference>
<dbReference type="HOGENOM" id="CLU_538547_0_0_1"/>
<feature type="signal peptide" evidence="3">
    <location>
        <begin position="1"/>
        <end position="32"/>
    </location>
</feature>
<keyword evidence="6" id="KW-1185">Reference proteome</keyword>
<dbReference type="GeneTree" id="ENSGT00940000169474"/>
<dbReference type="InterPro" id="IPR000863">
    <property type="entry name" value="Sulfotransferase_dom"/>
</dbReference>
<reference evidence="5" key="3">
    <citation type="submission" date="2025-08" db="UniProtKB">
        <authorList>
            <consortium name="Ensembl"/>
        </authorList>
    </citation>
    <scope>IDENTIFICATION</scope>
</reference>
<comment type="similarity">
    <text evidence="2">Belongs to the sulfotransferase 1 family.</text>
</comment>
<dbReference type="PANTHER" id="PTHR45964">
    <property type="entry name" value="WSCD FAMILY MEMBER CG9164"/>
    <property type="match status" value="1"/>
</dbReference>
<dbReference type="RefSeq" id="XP_002124015.1">
    <property type="nucleotide sequence ID" value="XM_002123979.4"/>
</dbReference>
<dbReference type="Proteomes" id="UP000008144">
    <property type="component" value="Chromosome 7"/>
</dbReference>